<evidence type="ECO:0000313" key="5">
    <source>
        <dbReference type="Proteomes" id="UP000280296"/>
    </source>
</evidence>
<dbReference type="Proteomes" id="UP000280296">
    <property type="component" value="Unassembled WGS sequence"/>
</dbReference>
<dbReference type="AlphaFoldDB" id="A0A432ME13"/>
<dbReference type="InterPro" id="IPR001932">
    <property type="entry name" value="PPM-type_phosphatase-like_dom"/>
</dbReference>
<dbReference type="InterPro" id="IPR011006">
    <property type="entry name" value="CheY-like_superfamily"/>
</dbReference>
<dbReference type="GO" id="GO:0016791">
    <property type="term" value="F:phosphatase activity"/>
    <property type="evidence" value="ECO:0007669"/>
    <property type="project" value="TreeGrafter"/>
</dbReference>
<dbReference type="GO" id="GO:0000160">
    <property type="term" value="P:phosphorelay signal transduction system"/>
    <property type="evidence" value="ECO:0007669"/>
    <property type="project" value="InterPro"/>
</dbReference>
<dbReference type="Gene3D" id="3.60.40.10">
    <property type="entry name" value="PPM-type phosphatase domain"/>
    <property type="match status" value="1"/>
</dbReference>
<name>A0A432ME13_9BACT</name>
<dbReference type="Pfam" id="PF07228">
    <property type="entry name" value="SpoIIE"/>
    <property type="match status" value="1"/>
</dbReference>
<gene>
    <name evidence="4" type="ORF">TsocGM_22315</name>
</gene>
<protein>
    <submittedName>
        <fullName evidence="4">Response regulator</fullName>
    </submittedName>
</protein>
<dbReference type="Pfam" id="PF00072">
    <property type="entry name" value="Response_reg"/>
    <property type="match status" value="1"/>
</dbReference>
<keyword evidence="5" id="KW-1185">Reference proteome</keyword>
<dbReference type="EMBL" id="RYZH01000061">
    <property type="protein sequence ID" value="RUL83390.1"/>
    <property type="molecule type" value="Genomic_DNA"/>
</dbReference>
<evidence type="ECO:0000256" key="1">
    <source>
        <dbReference type="ARBA" id="ARBA00022801"/>
    </source>
</evidence>
<reference evidence="4 5" key="2">
    <citation type="submission" date="2019-01" db="EMBL/GenBank/DDBJ databases">
        <title>Tautonia sociabilis, a novel thermotolerant planctomycete of Isosphaeraceae family, isolated from a 4000 m deep subterranean habitat.</title>
        <authorList>
            <person name="Kovaleva O.L."/>
            <person name="Elcheninov A.G."/>
            <person name="Van Heerden E."/>
            <person name="Toshchakov S.V."/>
            <person name="Novikov A."/>
            <person name="Bonch-Osmolovskaya E.A."/>
            <person name="Kublanov I.V."/>
        </authorList>
    </citation>
    <scope>NUCLEOTIDE SEQUENCE [LARGE SCALE GENOMIC DNA]</scope>
    <source>
        <strain evidence="4 5">GM2012</strain>
    </source>
</reference>
<dbReference type="PROSITE" id="PS50110">
    <property type="entry name" value="RESPONSE_REGULATORY"/>
    <property type="match status" value="1"/>
</dbReference>
<feature type="modified residue" description="4-aspartylphosphate" evidence="2">
    <location>
        <position position="61"/>
    </location>
</feature>
<dbReference type="Gene3D" id="3.40.50.2300">
    <property type="match status" value="1"/>
</dbReference>
<dbReference type="SMART" id="SM00331">
    <property type="entry name" value="PP2C_SIG"/>
    <property type="match status" value="1"/>
</dbReference>
<keyword evidence="2" id="KW-0597">Phosphoprotein</keyword>
<dbReference type="InterPro" id="IPR052016">
    <property type="entry name" value="Bact_Sigma-Reg"/>
</dbReference>
<evidence type="ECO:0000256" key="2">
    <source>
        <dbReference type="PROSITE-ProRule" id="PRU00169"/>
    </source>
</evidence>
<proteinExistence type="predicted"/>
<comment type="caution">
    <text evidence="4">The sequence shown here is derived from an EMBL/GenBank/DDBJ whole genome shotgun (WGS) entry which is preliminary data.</text>
</comment>
<accession>A0A432ME13</accession>
<evidence type="ECO:0000259" key="3">
    <source>
        <dbReference type="PROSITE" id="PS50110"/>
    </source>
</evidence>
<sequence>MATGLSEHPVTVLLIDDQPLIGEAVKRMLVDEPGLAFFYCKDPAKALEMAVSVRPTVILQDLVLPGVDGLDLVKEYRQHEATRDVPVIVLSTREEPKTKADAFALGANDYIVKLPDRLELVARIRHHSKGYINQLQRDEAYRALVASQQALAHDVDEAARYVQSLLPEPMDRGAIRADWVFIPSAALGGDTFGYHQVDDDHLAFYLIDVVGHGVGAALLSVSVLNAIRSQSLPQADFREPGQVITALNERFEMSRQADKYFTAWYGVYNPKTRTIRYSGGGHPPALLIPDEAGETILLEATGPMVGAFDGLVFETREQRVDAPSRVFLYSDGVFEIEQVDGERWPFQEFLGYMAGLARSGVPDMDPLVSHIRTISGKSGFDDDFSIVRLHLIPE</sequence>
<dbReference type="RefSeq" id="WP_126727674.1">
    <property type="nucleotide sequence ID" value="NZ_RYZH01000061.1"/>
</dbReference>
<feature type="domain" description="Response regulatory" evidence="3">
    <location>
        <begin position="11"/>
        <end position="128"/>
    </location>
</feature>
<evidence type="ECO:0000313" key="4">
    <source>
        <dbReference type="EMBL" id="RUL83390.1"/>
    </source>
</evidence>
<dbReference type="SUPFAM" id="SSF52172">
    <property type="entry name" value="CheY-like"/>
    <property type="match status" value="1"/>
</dbReference>
<dbReference type="InterPro" id="IPR001789">
    <property type="entry name" value="Sig_transdc_resp-reg_receiver"/>
</dbReference>
<dbReference type="PANTHER" id="PTHR43156">
    <property type="entry name" value="STAGE II SPORULATION PROTEIN E-RELATED"/>
    <property type="match status" value="1"/>
</dbReference>
<organism evidence="4 5">
    <name type="scientific">Tautonia sociabilis</name>
    <dbReference type="NCBI Taxonomy" id="2080755"/>
    <lineage>
        <taxon>Bacteria</taxon>
        <taxon>Pseudomonadati</taxon>
        <taxon>Planctomycetota</taxon>
        <taxon>Planctomycetia</taxon>
        <taxon>Isosphaerales</taxon>
        <taxon>Isosphaeraceae</taxon>
        <taxon>Tautonia</taxon>
    </lineage>
</organism>
<dbReference type="PANTHER" id="PTHR43156:SF2">
    <property type="entry name" value="STAGE II SPORULATION PROTEIN E"/>
    <property type="match status" value="1"/>
</dbReference>
<dbReference type="SMART" id="SM00448">
    <property type="entry name" value="REC"/>
    <property type="match status" value="1"/>
</dbReference>
<dbReference type="OrthoDB" id="20101at2"/>
<reference evidence="4 5" key="1">
    <citation type="submission" date="2018-12" db="EMBL/GenBank/DDBJ databases">
        <authorList>
            <person name="Toschakov S.V."/>
        </authorList>
    </citation>
    <scope>NUCLEOTIDE SEQUENCE [LARGE SCALE GENOMIC DNA]</scope>
    <source>
        <strain evidence="4 5">GM2012</strain>
    </source>
</reference>
<keyword evidence="1" id="KW-0378">Hydrolase</keyword>
<dbReference type="InterPro" id="IPR036457">
    <property type="entry name" value="PPM-type-like_dom_sf"/>
</dbReference>